<dbReference type="AlphaFoldDB" id="A0AAV7V3T0"/>
<feature type="coiled-coil region" evidence="1">
    <location>
        <begin position="76"/>
        <end position="103"/>
    </location>
</feature>
<name>A0AAV7V3T0_PLEWA</name>
<keyword evidence="1" id="KW-0175">Coiled coil</keyword>
<comment type="caution">
    <text evidence="2">The sequence shown here is derived from an EMBL/GenBank/DDBJ whole genome shotgun (WGS) entry which is preliminary data.</text>
</comment>
<dbReference type="Proteomes" id="UP001066276">
    <property type="component" value="Chromosome 2_2"/>
</dbReference>
<keyword evidence="3" id="KW-1185">Reference proteome</keyword>
<reference evidence="2" key="1">
    <citation type="journal article" date="2022" name="bioRxiv">
        <title>Sequencing and chromosome-scale assembly of the giantPleurodeles waltlgenome.</title>
        <authorList>
            <person name="Brown T."/>
            <person name="Elewa A."/>
            <person name="Iarovenko S."/>
            <person name="Subramanian E."/>
            <person name="Araus A.J."/>
            <person name="Petzold A."/>
            <person name="Susuki M."/>
            <person name="Suzuki K.-i.T."/>
            <person name="Hayashi T."/>
            <person name="Toyoda A."/>
            <person name="Oliveira C."/>
            <person name="Osipova E."/>
            <person name="Leigh N.D."/>
            <person name="Simon A."/>
            <person name="Yun M.H."/>
        </authorList>
    </citation>
    <scope>NUCLEOTIDE SEQUENCE</scope>
    <source>
        <strain evidence="2">20211129_DDA</strain>
        <tissue evidence="2">Liver</tissue>
    </source>
</reference>
<sequence>MGALMKVIAEQGDGPVDPLAAHTLQILEAIKDTKHSLEEQITTVVIEVGLLQGDHKTLLERVRGAVAKITVMQPTVKELSTKCVRMERKFKMLTDRVEDAESRAHRHNVCLVGVPEGKEGPSLELMEEKWLVESVLKGQPSKCFSVERAHRKPIRRQNPGVEP</sequence>
<accession>A0AAV7V3T0</accession>
<dbReference type="Gene3D" id="3.30.70.1820">
    <property type="entry name" value="L1 transposable element, RRM domain"/>
    <property type="match status" value="1"/>
</dbReference>
<evidence type="ECO:0000256" key="1">
    <source>
        <dbReference type="SAM" id="Coils"/>
    </source>
</evidence>
<organism evidence="2 3">
    <name type="scientific">Pleurodeles waltl</name>
    <name type="common">Iberian ribbed newt</name>
    <dbReference type="NCBI Taxonomy" id="8319"/>
    <lineage>
        <taxon>Eukaryota</taxon>
        <taxon>Metazoa</taxon>
        <taxon>Chordata</taxon>
        <taxon>Craniata</taxon>
        <taxon>Vertebrata</taxon>
        <taxon>Euteleostomi</taxon>
        <taxon>Amphibia</taxon>
        <taxon>Batrachia</taxon>
        <taxon>Caudata</taxon>
        <taxon>Salamandroidea</taxon>
        <taxon>Salamandridae</taxon>
        <taxon>Pleurodelinae</taxon>
        <taxon>Pleurodeles</taxon>
    </lineage>
</organism>
<gene>
    <name evidence="2" type="ORF">NDU88_005335</name>
</gene>
<evidence type="ECO:0000313" key="3">
    <source>
        <dbReference type="Proteomes" id="UP001066276"/>
    </source>
</evidence>
<protein>
    <submittedName>
        <fullName evidence="2">Uncharacterized protein</fullName>
    </submittedName>
</protein>
<dbReference type="EMBL" id="JANPWB010000004">
    <property type="protein sequence ID" value="KAJ1196075.1"/>
    <property type="molecule type" value="Genomic_DNA"/>
</dbReference>
<proteinExistence type="predicted"/>
<evidence type="ECO:0000313" key="2">
    <source>
        <dbReference type="EMBL" id="KAJ1196075.1"/>
    </source>
</evidence>